<comment type="caution">
    <text evidence="2">The sequence shown here is derived from an EMBL/GenBank/DDBJ whole genome shotgun (WGS) entry which is preliminary data.</text>
</comment>
<dbReference type="AlphaFoldDB" id="A0A9N9L1N4"/>
<feature type="region of interest" description="Disordered" evidence="1">
    <location>
        <begin position="1"/>
        <end position="21"/>
    </location>
</feature>
<evidence type="ECO:0000256" key="1">
    <source>
        <dbReference type="SAM" id="MobiDB-lite"/>
    </source>
</evidence>
<evidence type="ECO:0000313" key="2">
    <source>
        <dbReference type="EMBL" id="CAG8956548.1"/>
    </source>
</evidence>
<dbReference type="EMBL" id="CAJVRL010000070">
    <property type="protein sequence ID" value="CAG8956548.1"/>
    <property type="molecule type" value="Genomic_DNA"/>
</dbReference>
<accession>A0A9N9L1N4</accession>
<gene>
    <name evidence="2" type="ORF">HYFRA_00003937</name>
</gene>
<reference evidence="2" key="1">
    <citation type="submission" date="2021-07" db="EMBL/GenBank/DDBJ databases">
        <authorList>
            <person name="Durling M."/>
        </authorList>
    </citation>
    <scope>NUCLEOTIDE SEQUENCE</scope>
</reference>
<keyword evidence="3" id="KW-1185">Reference proteome</keyword>
<dbReference type="Proteomes" id="UP000696280">
    <property type="component" value="Unassembled WGS sequence"/>
</dbReference>
<protein>
    <submittedName>
        <fullName evidence="2">Uncharacterized protein</fullName>
    </submittedName>
</protein>
<evidence type="ECO:0000313" key="3">
    <source>
        <dbReference type="Proteomes" id="UP000696280"/>
    </source>
</evidence>
<organism evidence="2 3">
    <name type="scientific">Hymenoscyphus fraxineus</name>
    <dbReference type="NCBI Taxonomy" id="746836"/>
    <lineage>
        <taxon>Eukaryota</taxon>
        <taxon>Fungi</taxon>
        <taxon>Dikarya</taxon>
        <taxon>Ascomycota</taxon>
        <taxon>Pezizomycotina</taxon>
        <taxon>Leotiomycetes</taxon>
        <taxon>Helotiales</taxon>
        <taxon>Helotiaceae</taxon>
        <taxon>Hymenoscyphus</taxon>
    </lineage>
</organism>
<name>A0A9N9L1N4_9HELO</name>
<proteinExistence type="predicted"/>
<sequence>MPGKTKKGAVGADIPKPVSSSPSFLWKKGINAVAPSILNGWARTLKSYFHQSNRGVEYHGGDFIVIMEKLISAQLYNMITDHSSR</sequence>